<comment type="similarity">
    <text evidence="2">Belongs to the DAN family.</text>
</comment>
<name>A0A8X7XWU6_POLSE</name>
<organism evidence="9 10">
    <name type="scientific">Polypterus senegalus</name>
    <name type="common">Senegal bichir</name>
    <dbReference type="NCBI Taxonomy" id="55291"/>
    <lineage>
        <taxon>Eukaryota</taxon>
        <taxon>Metazoa</taxon>
        <taxon>Chordata</taxon>
        <taxon>Craniata</taxon>
        <taxon>Vertebrata</taxon>
        <taxon>Euteleostomi</taxon>
        <taxon>Actinopterygii</taxon>
        <taxon>Polypteriformes</taxon>
        <taxon>Polypteridae</taxon>
        <taxon>Polypterus</taxon>
    </lineage>
</organism>
<dbReference type="GeneID" id="120541214"/>
<dbReference type="Gene3D" id="2.10.90.10">
    <property type="entry name" value="Cystine-knot cytokines"/>
    <property type="match status" value="1"/>
</dbReference>
<sequence length="263" mass="28463">MAMALLCVQLLFMAVLSSAYSPGGHTATHDEDMASSGIGSDYDEPLQGTVRVIQASSALLKTSPLFTRRLDARPRALGRGPLPPFLALGRPGPALSQLNKPLPPAMEEPGEKQRKGLEMWKAAIKKDLFTAPVDLKEQETTEGGCTAISFSQRLSAPGCDAVTLRNKLCFGRCSSLYVPEAQEASAVTCSRCAPIKTRLVSIPLRCLGGRRVLERRVTLVYECKCEMSSEAERWQAFGSLRHLKRESPSAGALKLQSVARGFA</sequence>
<feature type="non-terminal residue" evidence="9">
    <location>
        <position position="263"/>
    </location>
</feature>
<dbReference type="Pfam" id="PF03045">
    <property type="entry name" value="DAN"/>
    <property type="match status" value="1"/>
</dbReference>
<comment type="subcellular location">
    <subcellularLocation>
        <location evidence="1">Secreted</location>
    </subcellularLocation>
</comment>
<dbReference type="SMART" id="SM00041">
    <property type="entry name" value="CT"/>
    <property type="match status" value="1"/>
</dbReference>
<dbReference type="EMBL" id="JAATIS010000094">
    <property type="protein sequence ID" value="KAG2471437.1"/>
    <property type="molecule type" value="Genomic_DNA"/>
</dbReference>
<dbReference type="GO" id="GO:0048513">
    <property type="term" value="P:animal organ development"/>
    <property type="evidence" value="ECO:0007669"/>
    <property type="project" value="UniProtKB-ARBA"/>
</dbReference>
<evidence type="ECO:0000256" key="5">
    <source>
        <dbReference type="ARBA" id="ARBA00023157"/>
    </source>
</evidence>
<dbReference type="InterPro" id="IPR006207">
    <property type="entry name" value="Cys_knot_C"/>
</dbReference>
<evidence type="ECO:0000259" key="8">
    <source>
        <dbReference type="PROSITE" id="PS01225"/>
    </source>
</evidence>
<dbReference type="GO" id="GO:0003002">
    <property type="term" value="P:regionalization"/>
    <property type="evidence" value="ECO:0007669"/>
    <property type="project" value="UniProtKB-ARBA"/>
</dbReference>
<dbReference type="PIRSF" id="PIRSF027807">
    <property type="entry name" value="Cerberus"/>
    <property type="match status" value="1"/>
</dbReference>
<dbReference type="PROSITE" id="PS01225">
    <property type="entry name" value="CTCK_2"/>
    <property type="match status" value="1"/>
</dbReference>
<feature type="signal peptide" evidence="7">
    <location>
        <begin position="1"/>
        <end position="19"/>
    </location>
</feature>
<keyword evidence="10" id="KW-1185">Reference proteome</keyword>
<dbReference type="RefSeq" id="XP_039628578.1">
    <property type="nucleotide sequence ID" value="XM_039772644.1"/>
</dbReference>
<keyword evidence="5 6" id="KW-1015">Disulfide bond</keyword>
<evidence type="ECO:0000256" key="3">
    <source>
        <dbReference type="ARBA" id="ARBA00022525"/>
    </source>
</evidence>
<dbReference type="PANTHER" id="PTHR15273:SF8">
    <property type="entry name" value="CERBERUS"/>
    <property type="match status" value="1"/>
</dbReference>
<reference evidence="9 10" key="1">
    <citation type="journal article" date="2021" name="Cell">
        <title>Tracing the genetic footprints of vertebrate landing in non-teleost ray-finned fishes.</title>
        <authorList>
            <person name="Bi X."/>
            <person name="Wang K."/>
            <person name="Yang L."/>
            <person name="Pan H."/>
            <person name="Jiang H."/>
            <person name="Wei Q."/>
            <person name="Fang M."/>
            <person name="Yu H."/>
            <person name="Zhu C."/>
            <person name="Cai Y."/>
            <person name="He Y."/>
            <person name="Gan X."/>
            <person name="Zeng H."/>
            <person name="Yu D."/>
            <person name="Zhu Y."/>
            <person name="Jiang H."/>
            <person name="Qiu Q."/>
            <person name="Yang H."/>
            <person name="Zhang Y.E."/>
            <person name="Wang W."/>
            <person name="Zhu M."/>
            <person name="He S."/>
            <person name="Zhang G."/>
        </authorList>
    </citation>
    <scope>NUCLEOTIDE SEQUENCE [LARGE SCALE GENOMIC DNA]</scope>
    <source>
        <strain evidence="9">Bchr_013</strain>
    </source>
</reference>
<dbReference type="Proteomes" id="UP000886611">
    <property type="component" value="Unassembled WGS sequence"/>
</dbReference>
<dbReference type="InterPro" id="IPR029034">
    <property type="entry name" value="Cystine-knot_cytokine"/>
</dbReference>
<dbReference type="InterPro" id="IPR004133">
    <property type="entry name" value="DAN_dom"/>
</dbReference>
<dbReference type="GO" id="GO:0005576">
    <property type="term" value="C:extracellular region"/>
    <property type="evidence" value="ECO:0007669"/>
    <property type="project" value="UniProtKB-SubCell"/>
</dbReference>
<accession>A0A8X7XWU6</accession>
<dbReference type="OrthoDB" id="9950584at2759"/>
<dbReference type="PANTHER" id="PTHR15273">
    <property type="entry name" value="DAN DOMAIN FAMILY MEMBER 5"/>
    <property type="match status" value="1"/>
</dbReference>
<evidence type="ECO:0000256" key="7">
    <source>
        <dbReference type="SAM" id="SignalP"/>
    </source>
</evidence>
<dbReference type="InterPro" id="IPR016860">
    <property type="entry name" value="Cerberus"/>
</dbReference>
<evidence type="ECO:0000256" key="2">
    <source>
        <dbReference type="ARBA" id="ARBA00007872"/>
    </source>
</evidence>
<evidence type="ECO:0000256" key="6">
    <source>
        <dbReference type="PROSITE-ProRule" id="PRU00039"/>
    </source>
</evidence>
<feature type="disulfide bond" evidence="6">
    <location>
        <begin position="169"/>
        <end position="223"/>
    </location>
</feature>
<evidence type="ECO:0000313" key="9">
    <source>
        <dbReference type="EMBL" id="KAG2471437.1"/>
    </source>
</evidence>
<gene>
    <name evidence="9" type="primary">Dand5</name>
    <name evidence="9" type="ORF">GTO96_0005896</name>
</gene>
<keyword evidence="4 7" id="KW-0732">Signal</keyword>
<comment type="caution">
    <text evidence="6">Lacks conserved residue(s) required for the propagation of feature annotation.</text>
</comment>
<proteinExistence type="inferred from homology"/>
<evidence type="ECO:0000256" key="1">
    <source>
        <dbReference type="ARBA" id="ARBA00004613"/>
    </source>
</evidence>
<comment type="caution">
    <text evidence="9">The sequence shown here is derived from an EMBL/GenBank/DDBJ whole genome shotgun (WGS) entry which is preliminary data.</text>
</comment>
<keyword evidence="3" id="KW-0964">Secreted</keyword>
<protein>
    <submittedName>
        <fullName evidence="9">DAND5 protein</fullName>
    </submittedName>
</protein>
<feature type="non-terminal residue" evidence="9">
    <location>
        <position position="1"/>
    </location>
</feature>
<feature type="disulfide bond" evidence="6">
    <location>
        <begin position="173"/>
        <end position="225"/>
    </location>
</feature>
<feature type="chain" id="PRO_5036465714" evidence="7">
    <location>
        <begin position="20"/>
        <end position="263"/>
    </location>
</feature>
<evidence type="ECO:0000256" key="4">
    <source>
        <dbReference type="ARBA" id="ARBA00022729"/>
    </source>
</evidence>
<dbReference type="AlphaFoldDB" id="A0A8X7XWU6"/>
<evidence type="ECO:0000313" key="10">
    <source>
        <dbReference type="Proteomes" id="UP000886611"/>
    </source>
</evidence>
<dbReference type="GO" id="GO:0032926">
    <property type="term" value="P:negative regulation of activin receptor signaling pathway"/>
    <property type="evidence" value="ECO:0007669"/>
    <property type="project" value="UniProtKB-ARBA"/>
</dbReference>
<feature type="domain" description="CTCK" evidence="8">
    <location>
        <begin position="145"/>
        <end position="230"/>
    </location>
</feature>